<dbReference type="Proteomes" id="UP000078542">
    <property type="component" value="Unassembled WGS sequence"/>
</dbReference>
<comment type="caution">
    <text evidence="8">Lacks conserved residue(s) required for the propagation of feature annotation.</text>
</comment>
<dbReference type="SUPFAM" id="SSF48034">
    <property type="entry name" value="Guanido kinase N-terminal domain"/>
    <property type="match status" value="1"/>
</dbReference>
<evidence type="ECO:0000256" key="5">
    <source>
        <dbReference type="ARBA" id="ARBA00022777"/>
    </source>
</evidence>
<dbReference type="InterPro" id="IPR000749">
    <property type="entry name" value="ATP-guanido_PTrfase"/>
</dbReference>
<dbReference type="SUPFAM" id="SSF55931">
    <property type="entry name" value="Glutamine synthetase/guanido kinase"/>
    <property type="match status" value="1"/>
</dbReference>
<evidence type="ECO:0000259" key="9">
    <source>
        <dbReference type="PROSITE" id="PS51509"/>
    </source>
</evidence>
<dbReference type="FunFam" id="1.10.135.10:FF:000003">
    <property type="entry name" value="Three-domain arginine kinase"/>
    <property type="match status" value="1"/>
</dbReference>
<dbReference type="PROSITE" id="PS51510">
    <property type="entry name" value="PHOSPHAGEN_KINASE_C"/>
    <property type="match status" value="1"/>
</dbReference>
<accession>A0A151IP32</accession>
<keyword evidence="12" id="KW-1185">Reference proteome</keyword>
<evidence type="ECO:0000256" key="1">
    <source>
        <dbReference type="ARBA" id="ARBA00006798"/>
    </source>
</evidence>
<dbReference type="AlphaFoldDB" id="A0A151IP32"/>
<feature type="domain" description="Phosphagen kinase C-terminal" evidence="10">
    <location>
        <begin position="123"/>
        <end position="204"/>
    </location>
</feature>
<feature type="domain" description="Phosphagen kinase N-terminal" evidence="9">
    <location>
        <begin position="5"/>
        <end position="90"/>
    </location>
</feature>
<dbReference type="PANTHER" id="PTHR11547">
    <property type="entry name" value="ARGININE OR CREATINE KINASE"/>
    <property type="match status" value="1"/>
</dbReference>
<protein>
    <recommendedName>
        <fullName evidence="2">arginine kinase</fullName>
        <ecNumber evidence="2">2.7.3.3</ecNumber>
    </recommendedName>
</protein>
<feature type="binding site" evidence="8">
    <location>
        <begin position="133"/>
        <end position="137"/>
    </location>
    <ligand>
        <name>ATP</name>
        <dbReference type="ChEBI" id="CHEBI:30616"/>
    </ligand>
</feature>
<dbReference type="Pfam" id="PF00217">
    <property type="entry name" value="ATP-gua_Ptrans"/>
    <property type="match status" value="1"/>
</dbReference>
<dbReference type="GO" id="GO:0005524">
    <property type="term" value="F:ATP binding"/>
    <property type="evidence" value="ECO:0007669"/>
    <property type="project" value="UniProtKB-UniRule"/>
</dbReference>
<dbReference type="GO" id="GO:0005615">
    <property type="term" value="C:extracellular space"/>
    <property type="evidence" value="ECO:0007669"/>
    <property type="project" value="TreeGrafter"/>
</dbReference>
<gene>
    <name evidence="11" type="ORF">ALC62_01825</name>
</gene>
<dbReference type="EC" id="2.7.3.3" evidence="2"/>
<dbReference type="Gene3D" id="1.10.135.10">
    <property type="entry name" value="ATP:guanido phosphotransferase, N-terminal domain"/>
    <property type="match status" value="1"/>
</dbReference>
<evidence type="ECO:0000259" key="10">
    <source>
        <dbReference type="PROSITE" id="PS51510"/>
    </source>
</evidence>
<evidence type="ECO:0000256" key="2">
    <source>
        <dbReference type="ARBA" id="ARBA00012230"/>
    </source>
</evidence>
<feature type="binding site" evidence="8">
    <location>
        <begin position="161"/>
        <end position="166"/>
    </location>
    <ligand>
        <name>ATP</name>
        <dbReference type="ChEBI" id="CHEBI:30616"/>
    </ligand>
</feature>
<reference evidence="11 12" key="1">
    <citation type="submission" date="2016-03" db="EMBL/GenBank/DDBJ databases">
        <title>Cyphomyrmex costatus WGS genome.</title>
        <authorList>
            <person name="Nygaard S."/>
            <person name="Hu H."/>
            <person name="Boomsma J."/>
            <person name="Zhang G."/>
        </authorList>
    </citation>
    <scope>NUCLEOTIDE SEQUENCE [LARGE SCALE GENOMIC DNA]</scope>
    <source>
        <strain evidence="11">MS0001</strain>
        <tissue evidence="11">Whole body</tissue>
    </source>
</reference>
<comment type="similarity">
    <text evidence="1 7">Belongs to the ATP:guanido phosphotransferase family.</text>
</comment>
<keyword evidence="5 8" id="KW-0418">Kinase</keyword>
<evidence type="ECO:0000313" key="11">
    <source>
        <dbReference type="EMBL" id="KYN07211.1"/>
    </source>
</evidence>
<proteinExistence type="inferred from homology"/>
<dbReference type="Pfam" id="PF02807">
    <property type="entry name" value="ATP-gua_PtransN"/>
    <property type="match status" value="1"/>
</dbReference>
<dbReference type="InterPro" id="IPR036802">
    <property type="entry name" value="ATP-guanido_PTrfase_N_sf"/>
</dbReference>
<dbReference type="EMBL" id="KQ976896">
    <property type="protein sequence ID" value="KYN07211.1"/>
    <property type="molecule type" value="Genomic_DNA"/>
</dbReference>
<keyword evidence="6 8" id="KW-0067">ATP-binding</keyword>
<sequence>MVDVAVPDKLESGYKKLVESDSKSLLKKHLTKEIVDQLKTRKTSFGSTLLDVIQSGLENHDSGVGIYAPDAEAYTVFTKVLPPKDFRPTTSAISILPVRLMTAVNEIEKRLSFSHDCFGSLMFCPRNLGTSMRVSVHIKMPNLANKAKLAEVAAKHNLQVRDSHGEHTEAEGGIYDTSNERRLSLIEYQAVKEIIDGIAELIKI</sequence>
<dbReference type="GO" id="GO:0004111">
    <property type="term" value="F:creatine kinase activity"/>
    <property type="evidence" value="ECO:0007669"/>
    <property type="project" value="InterPro"/>
</dbReference>
<keyword evidence="3 8" id="KW-0808">Transferase</keyword>
<dbReference type="InterPro" id="IPR014746">
    <property type="entry name" value="Gln_synth/guanido_kin_cat_dom"/>
</dbReference>
<dbReference type="GO" id="GO:0004054">
    <property type="term" value="F:arginine kinase activity"/>
    <property type="evidence" value="ECO:0007669"/>
    <property type="project" value="UniProtKB-EC"/>
</dbReference>
<evidence type="ECO:0000313" key="12">
    <source>
        <dbReference type="Proteomes" id="UP000078542"/>
    </source>
</evidence>
<evidence type="ECO:0000256" key="8">
    <source>
        <dbReference type="PROSITE-ProRule" id="PRU00843"/>
    </source>
</evidence>
<dbReference type="GO" id="GO:0046314">
    <property type="term" value="P:phosphocreatine biosynthetic process"/>
    <property type="evidence" value="ECO:0007669"/>
    <property type="project" value="InterPro"/>
</dbReference>
<dbReference type="InterPro" id="IPR022414">
    <property type="entry name" value="ATP-guanido_PTrfase_cat"/>
</dbReference>
<dbReference type="PROSITE" id="PS51509">
    <property type="entry name" value="PHOSPHAGEN_KINASE_N"/>
    <property type="match status" value="1"/>
</dbReference>
<dbReference type="InterPro" id="IPR022413">
    <property type="entry name" value="ATP-guanido_PTrfase_N"/>
</dbReference>
<evidence type="ECO:0000256" key="4">
    <source>
        <dbReference type="ARBA" id="ARBA00022741"/>
    </source>
</evidence>
<evidence type="ECO:0000256" key="3">
    <source>
        <dbReference type="ARBA" id="ARBA00022679"/>
    </source>
</evidence>
<dbReference type="STRING" id="456900.A0A151IP32"/>
<evidence type="ECO:0000256" key="7">
    <source>
        <dbReference type="PROSITE-ProRule" id="PRU00842"/>
    </source>
</evidence>
<organism evidence="11 12">
    <name type="scientific">Cyphomyrmex costatus</name>
    <dbReference type="NCBI Taxonomy" id="456900"/>
    <lineage>
        <taxon>Eukaryota</taxon>
        <taxon>Metazoa</taxon>
        <taxon>Ecdysozoa</taxon>
        <taxon>Arthropoda</taxon>
        <taxon>Hexapoda</taxon>
        <taxon>Insecta</taxon>
        <taxon>Pterygota</taxon>
        <taxon>Neoptera</taxon>
        <taxon>Endopterygota</taxon>
        <taxon>Hymenoptera</taxon>
        <taxon>Apocrita</taxon>
        <taxon>Aculeata</taxon>
        <taxon>Formicoidea</taxon>
        <taxon>Formicidae</taxon>
        <taxon>Myrmicinae</taxon>
        <taxon>Cyphomyrmex</taxon>
    </lineage>
</organism>
<dbReference type="Gene3D" id="3.30.590.10">
    <property type="entry name" value="Glutamine synthetase/guanido kinase, catalytic domain"/>
    <property type="match status" value="1"/>
</dbReference>
<evidence type="ECO:0000256" key="6">
    <source>
        <dbReference type="ARBA" id="ARBA00022840"/>
    </source>
</evidence>
<dbReference type="PANTHER" id="PTHR11547:SF38">
    <property type="entry name" value="ARGININE KINASE 1-RELATED"/>
    <property type="match status" value="1"/>
</dbReference>
<name>A0A151IP32_9HYME</name>
<keyword evidence="4 8" id="KW-0547">Nucleotide-binding</keyword>